<evidence type="ECO:0000313" key="4">
    <source>
        <dbReference type="Proteomes" id="UP000286415"/>
    </source>
</evidence>
<comment type="caution">
    <text evidence="3">The sequence shown here is derived from an EMBL/GenBank/DDBJ whole genome shotgun (WGS) entry which is preliminary data.</text>
</comment>
<keyword evidence="1" id="KW-0175">Coiled coil</keyword>
<dbReference type="Proteomes" id="UP000286415">
    <property type="component" value="Unassembled WGS sequence"/>
</dbReference>
<keyword evidence="4" id="KW-1185">Reference proteome</keyword>
<dbReference type="AlphaFoldDB" id="A0A8T1MKZ4"/>
<sequence>MTPLPSSSSKRLLDPESPSSVPPVRSKKRLTARRPSSQPPHLSKSVNTALQATSDCSVILTDIYLPPQPGNTHLSPSPVGSQVLKDLENLRARLHKMEHEISFLQNIQPIACLLNPDATCDPATLEKASTLIDTIAVEICQRIECRRQVLIFNTPDRISPEHTKTALLTACGMLGATCTAKRLRKSKPSMCCPLMLQFQDENDALRLLTSQALLCSTKNFRTIKVKAARTRIQRQLTKKLPPSAHPSAAFLNTSPTHMISKAINSPIVKTPGASMNGAHRCPSTNLRPNCATANSIPHAVVPKPVTPPTASTRVDAPVVPLNSQCHMITPSTEPTPNYSALSSFVALRDPEPSTAPANGLSALPLMKAPKVSISPVDLSPGPKTTNAVRPQTGAVTTPIVDSTRSRRRPPDLLSLRVPPPPKYALGLKHLLPRPRYATHPQLHPRKSDPSYAVVPKPVGPSTTITYVDPPIVPLNSQCSTISPSTEPTPNHPVASCFITLPDPEASTAPTNRLSALPSVKTANVPISPLELSPGPEATDAARLPAKTMTAPGVDGTCARHRPPDLLSLRVPPPPKYTFGLKHLLSTPQYVTRPREFAPRSSQDKWTLSRPPHNHMTSTNRKLGETSHPQIPKLGTVMPLPVQTSRTPNLRPSSTNLTCGLPPHASLVLGRAYSLQTPLPNLSPYQAMPPWPPTCYLPEIPIRQLPTPLPTPPSPKPRKDPPLQPLKGTSSFTHHVPGRNSYPQRPMTNSVPHPFSLPNLPTFVPPEHHFRQPPIPPQPPPIFTSHPPPHLTMQKVTRSAALYSTACHSPRVIPYPILNLIQHLLPWVQTYLTNYPPIHHQY</sequence>
<feature type="compositionally biased region" description="Polar residues" evidence="2">
    <location>
        <begin position="740"/>
        <end position="750"/>
    </location>
</feature>
<feature type="region of interest" description="Disordered" evidence="2">
    <location>
        <begin position="395"/>
        <end position="419"/>
    </location>
</feature>
<feature type="region of interest" description="Disordered" evidence="2">
    <location>
        <begin position="594"/>
        <end position="655"/>
    </location>
</feature>
<evidence type="ECO:0000256" key="1">
    <source>
        <dbReference type="SAM" id="Coils"/>
    </source>
</evidence>
<proteinExistence type="predicted"/>
<reference evidence="3 4" key="2">
    <citation type="journal article" date="2021" name="Genomics">
        <title>High-quality reference genome for Clonorchis sinensis.</title>
        <authorList>
            <person name="Young N.D."/>
            <person name="Stroehlein A.J."/>
            <person name="Kinkar L."/>
            <person name="Wang T."/>
            <person name="Sohn W.M."/>
            <person name="Chang B.C.H."/>
            <person name="Kaur P."/>
            <person name="Weisz D."/>
            <person name="Dudchenko O."/>
            <person name="Aiden E.L."/>
            <person name="Korhonen P.K."/>
            <person name="Gasser R.B."/>
        </authorList>
    </citation>
    <scope>NUCLEOTIDE SEQUENCE [LARGE SCALE GENOMIC DNA]</scope>
    <source>
        <strain evidence="3">Cs-k2</strain>
    </source>
</reference>
<feature type="compositionally biased region" description="Polar residues" evidence="2">
    <location>
        <begin position="641"/>
        <end position="655"/>
    </location>
</feature>
<feature type="region of interest" description="Disordered" evidence="2">
    <location>
        <begin position="1"/>
        <end position="47"/>
    </location>
</feature>
<protein>
    <submittedName>
        <fullName evidence="3">Uncharacterized protein</fullName>
    </submittedName>
</protein>
<organism evidence="3 4">
    <name type="scientific">Clonorchis sinensis</name>
    <name type="common">Chinese liver fluke</name>
    <dbReference type="NCBI Taxonomy" id="79923"/>
    <lineage>
        <taxon>Eukaryota</taxon>
        <taxon>Metazoa</taxon>
        <taxon>Spiralia</taxon>
        <taxon>Lophotrochozoa</taxon>
        <taxon>Platyhelminthes</taxon>
        <taxon>Trematoda</taxon>
        <taxon>Digenea</taxon>
        <taxon>Opisthorchiida</taxon>
        <taxon>Opisthorchiata</taxon>
        <taxon>Opisthorchiidae</taxon>
        <taxon>Clonorchis</taxon>
    </lineage>
</organism>
<evidence type="ECO:0000256" key="2">
    <source>
        <dbReference type="SAM" id="MobiDB-lite"/>
    </source>
</evidence>
<evidence type="ECO:0000313" key="3">
    <source>
        <dbReference type="EMBL" id="KAG5449770.1"/>
    </source>
</evidence>
<feature type="compositionally biased region" description="Low complexity" evidence="2">
    <location>
        <begin position="15"/>
        <end position="24"/>
    </location>
</feature>
<name>A0A8T1MKZ4_CLOSI</name>
<reference evidence="3 4" key="1">
    <citation type="journal article" date="2018" name="Biotechnol. Adv.">
        <title>Improved genomic resources and new bioinformatic workflow for the carcinogenic parasite Clonorchis sinensis: Biotechnological implications.</title>
        <authorList>
            <person name="Wang D."/>
            <person name="Korhonen P.K."/>
            <person name="Gasser R.B."/>
            <person name="Young N.D."/>
        </authorList>
    </citation>
    <scope>NUCLEOTIDE SEQUENCE [LARGE SCALE GENOMIC DNA]</scope>
    <source>
        <strain evidence="3">Cs-k2</strain>
    </source>
</reference>
<gene>
    <name evidence="3" type="ORF">CSKR_203960</name>
</gene>
<accession>A0A8T1MKZ4</accession>
<dbReference type="EMBL" id="NIRI02000042">
    <property type="protein sequence ID" value="KAG5449770.1"/>
    <property type="molecule type" value="Genomic_DNA"/>
</dbReference>
<feature type="compositionally biased region" description="Polar residues" evidence="2">
    <location>
        <begin position="34"/>
        <end position="47"/>
    </location>
</feature>
<feature type="region of interest" description="Disordered" evidence="2">
    <location>
        <begin position="701"/>
        <end position="750"/>
    </location>
</feature>
<feature type="coiled-coil region" evidence="1">
    <location>
        <begin position="80"/>
        <end position="107"/>
    </location>
</feature>
<feature type="compositionally biased region" description="Polar residues" evidence="2">
    <location>
        <begin position="1"/>
        <end position="10"/>
    </location>
</feature>